<feature type="transmembrane region" description="Helical" evidence="6">
    <location>
        <begin position="69"/>
        <end position="87"/>
    </location>
</feature>
<name>A0AAE0NBI5_9PEZI</name>
<evidence type="ECO:0000256" key="1">
    <source>
        <dbReference type="ARBA" id="ARBA00001941"/>
    </source>
</evidence>
<gene>
    <name evidence="8" type="ORF">B0T24DRAFT_237125</name>
</gene>
<keyword evidence="6" id="KW-0472">Membrane</keyword>
<dbReference type="GO" id="GO:0004099">
    <property type="term" value="F:chitin deacetylase activity"/>
    <property type="evidence" value="ECO:0007669"/>
    <property type="project" value="UniProtKB-EC"/>
</dbReference>
<dbReference type="AlphaFoldDB" id="A0AAE0NBI5"/>
<dbReference type="InterPro" id="IPR011330">
    <property type="entry name" value="Glyco_hydro/deAcase_b/a-brl"/>
</dbReference>
<keyword evidence="2" id="KW-0119">Carbohydrate metabolism</keyword>
<organism evidence="8 9">
    <name type="scientific">Lasiosphaeria ovina</name>
    <dbReference type="NCBI Taxonomy" id="92902"/>
    <lineage>
        <taxon>Eukaryota</taxon>
        <taxon>Fungi</taxon>
        <taxon>Dikarya</taxon>
        <taxon>Ascomycota</taxon>
        <taxon>Pezizomycotina</taxon>
        <taxon>Sordariomycetes</taxon>
        <taxon>Sordariomycetidae</taxon>
        <taxon>Sordariales</taxon>
        <taxon>Lasiosphaeriaceae</taxon>
        <taxon>Lasiosphaeria</taxon>
    </lineage>
</organism>
<comment type="caution">
    <text evidence="8">The sequence shown here is derived from an EMBL/GenBank/DDBJ whole genome shotgun (WGS) entry which is preliminary data.</text>
</comment>
<keyword evidence="3" id="KW-0170">Cobalt</keyword>
<dbReference type="PANTHER" id="PTHR10587:SF137">
    <property type="entry name" value="4-DEOXY-4-FORMAMIDO-L-ARABINOSE-PHOSPHOUNDECAPRENOL DEFORMYLASE ARND-RELATED"/>
    <property type="match status" value="1"/>
</dbReference>
<evidence type="ECO:0000256" key="6">
    <source>
        <dbReference type="SAM" id="Phobius"/>
    </source>
</evidence>
<evidence type="ECO:0000313" key="8">
    <source>
        <dbReference type="EMBL" id="KAK3377233.1"/>
    </source>
</evidence>
<keyword evidence="6" id="KW-1133">Transmembrane helix</keyword>
<accession>A0AAE0NBI5</accession>
<dbReference type="PROSITE" id="PS51677">
    <property type="entry name" value="NODB"/>
    <property type="match status" value="1"/>
</dbReference>
<feature type="domain" description="NodB homology" evidence="7">
    <location>
        <begin position="113"/>
        <end position="294"/>
    </location>
</feature>
<sequence>MQRRKCLILARYVSAKEWLPAPVAALSTVNGPAHINLQCNPQLNAIAILPKPRTHSIVCSTPFDSTTTMFTFIALALALLAPLYFVYKPPTVLMRYFQRRWPDVLWRVDTDKKMVALTIDDAPSEHTLEILEILKANGAAATFFVIGAHVAGHEQTLQDVIRAGCELGNHAMHDEPSRSLGAATLVEQVHQVEEMLDAAYARAGRPLPPRYFRPGSGFFSTAMRDLMRRLGYRLVLGNIYPHDPQIPYWSLNARHILSMLQPGGIIICHDGRAWTAPMLRKVLPEVVRRGYRVVTVSTLLKETGQDS</sequence>
<dbReference type="InterPro" id="IPR002509">
    <property type="entry name" value="NODB_dom"/>
</dbReference>
<keyword evidence="6" id="KW-0812">Transmembrane</keyword>
<dbReference type="SUPFAM" id="SSF88713">
    <property type="entry name" value="Glycoside hydrolase/deacetylase"/>
    <property type="match status" value="1"/>
</dbReference>
<dbReference type="Proteomes" id="UP001287356">
    <property type="component" value="Unassembled WGS sequence"/>
</dbReference>
<evidence type="ECO:0000256" key="5">
    <source>
        <dbReference type="ARBA" id="ARBA00048494"/>
    </source>
</evidence>
<dbReference type="InterPro" id="IPR050248">
    <property type="entry name" value="Polysacc_deacetylase_ArnD"/>
</dbReference>
<evidence type="ECO:0000259" key="7">
    <source>
        <dbReference type="PROSITE" id="PS51677"/>
    </source>
</evidence>
<keyword evidence="2" id="KW-0624">Polysaccharide degradation</keyword>
<reference evidence="8" key="1">
    <citation type="journal article" date="2023" name="Mol. Phylogenet. Evol.">
        <title>Genome-scale phylogeny and comparative genomics of the fungal order Sordariales.</title>
        <authorList>
            <person name="Hensen N."/>
            <person name="Bonometti L."/>
            <person name="Westerberg I."/>
            <person name="Brannstrom I.O."/>
            <person name="Guillou S."/>
            <person name="Cros-Aarteil S."/>
            <person name="Calhoun S."/>
            <person name="Haridas S."/>
            <person name="Kuo A."/>
            <person name="Mondo S."/>
            <person name="Pangilinan J."/>
            <person name="Riley R."/>
            <person name="LaButti K."/>
            <person name="Andreopoulos B."/>
            <person name="Lipzen A."/>
            <person name="Chen C."/>
            <person name="Yan M."/>
            <person name="Daum C."/>
            <person name="Ng V."/>
            <person name="Clum A."/>
            <person name="Steindorff A."/>
            <person name="Ohm R.A."/>
            <person name="Martin F."/>
            <person name="Silar P."/>
            <person name="Natvig D.O."/>
            <person name="Lalanne C."/>
            <person name="Gautier V."/>
            <person name="Ament-Velasquez S.L."/>
            <person name="Kruys A."/>
            <person name="Hutchinson M.I."/>
            <person name="Powell A.J."/>
            <person name="Barry K."/>
            <person name="Miller A.N."/>
            <person name="Grigoriev I.V."/>
            <person name="Debuchy R."/>
            <person name="Gladieux P."/>
            <person name="Hiltunen Thoren M."/>
            <person name="Johannesson H."/>
        </authorList>
    </citation>
    <scope>NUCLEOTIDE SEQUENCE</scope>
    <source>
        <strain evidence="8">CBS 958.72</strain>
    </source>
</reference>
<evidence type="ECO:0000256" key="4">
    <source>
        <dbReference type="ARBA" id="ARBA00024056"/>
    </source>
</evidence>
<comment type="catalytic activity">
    <reaction evidence="5">
        <text>[(1-&gt;4)-N-acetyl-beta-D-glucosaminyl](n) + n H2O = chitosan + n acetate</text>
        <dbReference type="Rhea" id="RHEA:10464"/>
        <dbReference type="Rhea" id="RHEA-COMP:9593"/>
        <dbReference type="Rhea" id="RHEA-COMP:9597"/>
        <dbReference type="ChEBI" id="CHEBI:15377"/>
        <dbReference type="ChEBI" id="CHEBI:17029"/>
        <dbReference type="ChEBI" id="CHEBI:30089"/>
        <dbReference type="ChEBI" id="CHEBI:57704"/>
        <dbReference type="EC" id="3.5.1.41"/>
    </reaction>
    <physiologicalReaction direction="left-to-right" evidence="5">
        <dbReference type="Rhea" id="RHEA:10465"/>
    </physiologicalReaction>
</comment>
<dbReference type="GO" id="GO:0006032">
    <property type="term" value="P:chitin catabolic process"/>
    <property type="evidence" value="ECO:0007669"/>
    <property type="project" value="UniProtKB-KW"/>
</dbReference>
<dbReference type="GO" id="GO:0005975">
    <property type="term" value="P:carbohydrate metabolic process"/>
    <property type="evidence" value="ECO:0007669"/>
    <property type="project" value="InterPro"/>
</dbReference>
<evidence type="ECO:0000256" key="2">
    <source>
        <dbReference type="ARBA" id="ARBA00023024"/>
    </source>
</evidence>
<evidence type="ECO:0000313" key="9">
    <source>
        <dbReference type="Proteomes" id="UP001287356"/>
    </source>
</evidence>
<protein>
    <recommendedName>
        <fullName evidence="4">chitin deacetylase</fullName>
        <ecNumber evidence="4">3.5.1.41</ecNumber>
    </recommendedName>
</protein>
<evidence type="ECO:0000256" key="3">
    <source>
        <dbReference type="ARBA" id="ARBA00023285"/>
    </source>
</evidence>
<dbReference type="EC" id="3.5.1.41" evidence="4"/>
<dbReference type="PANTHER" id="PTHR10587">
    <property type="entry name" value="GLYCOSYL TRANSFERASE-RELATED"/>
    <property type="match status" value="1"/>
</dbReference>
<keyword evidence="9" id="KW-1185">Reference proteome</keyword>
<comment type="cofactor">
    <cofactor evidence="1">
        <name>Co(2+)</name>
        <dbReference type="ChEBI" id="CHEBI:48828"/>
    </cofactor>
</comment>
<dbReference type="EMBL" id="JAULSN010000003">
    <property type="protein sequence ID" value="KAK3377233.1"/>
    <property type="molecule type" value="Genomic_DNA"/>
</dbReference>
<reference evidence="8" key="2">
    <citation type="submission" date="2023-06" db="EMBL/GenBank/DDBJ databases">
        <authorList>
            <consortium name="Lawrence Berkeley National Laboratory"/>
            <person name="Haridas S."/>
            <person name="Hensen N."/>
            <person name="Bonometti L."/>
            <person name="Westerberg I."/>
            <person name="Brannstrom I.O."/>
            <person name="Guillou S."/>
            <person name="Cros-Aarteil S."/>
            <person name="Calhoun S."/>
            <person name="Kuo A."/>
            <person name="Mondo S."/>
            <person name="Pangilinan J."/>
            <person name="Riley R."/>
            <person name="Labutti K."/>
            <person name="Andreopoulos B."/>
            <person name="Lipzen A."/>
            <person name="Chen C."/>
            <person name="Yanf M."/>
            <person name="Daum C."/>
            <person name="Ng V."/>
            <person name="Clum A."/>
            <person name="Steindorff A."/>
            <person name="Ohm R."/>
            <person name="Martin F."/>
            <person name="Silar P."/>
            <person name="Natvig D."/>
            <person name="Lalanne C."/>
            <person name="Gautier V."/>
            <person name="Ament-Velasquez S.L."/>
            <person name="Kruys A."/>
            <person name="Hutchinson M.I."/>
            <person name="Powell A.J."/>
            <person name="Barry K."/>
            <person name="Miller A.N."/>
            <person name="Grigoriev I.V."/>
            <person name="Debuchy R."/>
            <person name="Gladieux P."/>
            <person name="Thoren M.H."/>
            <person name="Johannesson H."/>
        </authorList>
    </citation>
    <scope>NUCLEOTIDE SEQUENCE</scope>
    <source>
        <strain evidence="8">CBS 958.72</strain>
    </source>
</reference>
<dbReference type="CDD" id="cd10958">
    <property type="entry name" value="CE4_NodB_like_2"/>
    <property type="match status" value="1"/>
</dbReference>
<keyword evidence="2" id="KW-0146">Chitin degradation</keyword>
<dbReference type="Gene3D" id="3.20.20.370">
    <property type="entry name" value="Glycoside hydrolase/deacetylase"/>
    <property type="match status" value="1"/>
</dbReference>
<dbReference type="GO" id="GO:0009272">
    <property type="term" value="P:fungal-type cell wall biogenesis"/>
    <property type="evidence" value="ECO:0007669"/>
    <property type="project" value="UniProtKB-ARBA"/>
</dbReference>
<dbReference type="Pfam" id="PF01522">
    <property type="entry name" value="Polysacc_deac_1"/>
    <property type="match status" value="1"/>
</dbReference>
<proteinExistence type="predicted"/>